<dbReference type="FunFam" id="2.40.30.30:FF:000013">
    <property type="entry name" value="Riboflavin kinase"/>
    <property type="match status" value="1"/>
</dbReference>
<dbReference type="Pfam" id="PF01687">
    <property type="entry name" value="Flavokinase"/>
    <property type="match status" value="1"/>
</dbReference>
<evidence type="ECO:0000256" key="2">
    <source>
        <dbReference type="ARBA" id="ARBA00005201"/>
    </source>
</evidence>
<dbReference type="GO" id="GO:0009398">
    <property type="term" value="P:FMN biosynthetic process"/>
    <property type="evidence" value="ECO:0007669"/>
    <property type="project" value="TreeGrafter"/>
</dbReference>
<dbReference type="GO" id="GO:0008531">
    <property type="term" value="F:riboflavin kinase activity"/>
    <property type="evidence" value="ECO:0007669"/>
    <property type="project" value="UniProtKB-EC"/>
</dbReference>
<keyword evidence="9" id="KW-0547">Nucleotide-binding</keyword>
<dbReference type="InterPro" id="IPR015865">
    <property type="entry name" value="Riboflavin_kinase_bac/euk"/>
</dbReference>
<dbReference type="GeneID" id="87864950"/>
<dbReference type="GO" id="GO:0005739">
    <property type="term" value="C:mitochondrion"/>
    <property type="evidence" value="ECO:0007669"/>
    <property type="project" value="TreeGrafter"/>
</dbReference>
<comment type="similarity">
    <text evidence="3">Belongs to the flavokinase family.</text>
</comment>
<evidence type="ECO:0000256" key="12">
    <source>
        <dbReference type="ARBA" id="ARBA00029960"/>
    </source>
</evidence>
<dbReference type="InterPro" id="IPR023465">
    <property type="entry name" value="Riboflavin_kinase_dom_sf"/>
</dbReference>
<evidence type="ECO:0000256" key="5">
    <source>
        <dbReference type="ARBA" id="ARBA00017394"/>
    </source>
</evidence>
<dbReference type="Gene3D" id="2.40.30.30">
    <property type="entry name" value="Riboflavin kinase-like"/>
    <property type="match status" value="1"/>
</dbReference>
<proteinExistence type="inferred from homology"/>
<evidence type="ECO:0000256" key="4">
    <source>
        <dbReference type="ARBA" id="ARBA00012105"/>
    </source>
</evidence>
<keyword evidence="7" id="KW-0288">FMN</keyword>
<evidence type="ECO:0000256" key="6">
    <source>
        <dbReference type="ARBA" id="ARBA00022630"/>
    </source>
</evidence>
<evidence type="ECO:0000256" key="11">
    <source>
        <dbReference type="ARBA" id="ARBA00022840"/>
    </source>
</evidence>
<evidence type="ECO:0000256" key="3">
    <source>
        <dbReference type="ARBA" id="ARBA00010108"/>
    </source>
</evidence>
<evidence type="ECO:0000256" key="8">
    <source>
        <dbReference type="ARBA" id="ARBA00022679"/>
    </source>
</evidence>
<comment type="catalytic activity">
    <reaction evidence="13">
        <text>riboflavin + ATP = FMN + ADP + H(+)</text>
        <dbReference type="Rhea" id="RHEA:14357"/>
        <dbReference type="ChEBI" id="CHEBI:15378"/>
        <dbReference type="ChEBI" id="CHEBI:30616"/>
        <dbReference type="ChEBI" id="CHEBI:57986"/>
        <dbReference type="ChEBI" id="CHEBI:58210"/>
        <dbReference type="ChEBI" id="CHEBI:456216"/>
        <dbReference type="EC" id="2.7.1.26"/>
    </reaction>
</comment>
<evidence type="ECO:0000313" key="16">
    <source>
        <dbReference type="EMBL" id="KAK3342897.1"/>
    </source>
</evidence>
<feature type="region of interest" description="Disordered" evidence="14">
    <location>
        <begin position="195"/>
        <end position="232"/>
    </location>
</feature>
<evidence type="ECO:0000313" key="17">
    <source>
        <dbReference type="Proteomes" id="UP001278500"/>
    </source>
</evidence>
<evidence type="ECO:0000256" key="13">
    <source>
        <dbReference type="ARBA" id="ARBA00047880"/>
    </source>
</evidence>
<keyword evidence="10" id="KW-0418">Kinase</keyword>
<comment type="caution">
    <text evidence="16">The sequence shown here is derived from an EMBL/GenBank/DDBJ whole genome shotgun (WGS) entry which is preliminary data.</text>
</comment>
<dbReference type="AlphaFoldDB" id="A0AAE0MRZ7"/>
<evidence type="ECO:0000256" key="7">
    <source>
        <dbReference type="ARBA" id="ARBA00022643"/>
    </source>
</evidence>
<evidence type="ECO:0000256" key="1">
    <source>
        <dbReference type="ARBA" id="ARBA00003572"/>
    </source>
</evidence>
<feature type="domain" description="Riboflavin kinase" evidence="15">
    <location>
        <begin position="133"/>
        <end position="312"/>
    </location>
</feature>
<accession>A0AAE0MRZ7</accession>
<organism evidence="16 17">
    <name type="scientific">Neurospora tetraspora</name>
    <dbReference type="NCBI Taxonomy" id="94610"/>
    <lineage>
        <taxon>Eukaryota</taxon>
        <taxon>Fungi</taxon>
        <taxon>Dikarya</taxon>
        <taxon>Ascomycota</taxon>
        <taxon>Pezizomycotina</taxon>
        <taxon>Sordariomycetes</taxon>
        <taxon>Sordariomycetidae</taxon>
        <taxon>Sordariales</taxon>
        <taxon>Sordariaceae</taxon>
        <taxon>Neurospora</taxon>
    </lineage>
</organism>
<keyword evidence="17" id="KW-1185">Reference proteome</keyword>
<protein>
    <recommendedName>
        <fullName evidence="5">Riboflavin kinase</fullName>
        <ecNumber evidence="4">2.7.1.26</ecNumber>
    </recommendedName>
    <alternativeName>
        <fullName evidence="12">Flavin mononucleotide kinase 1</fullName>
    </alternativeName>
</protein>
<gene>
    <name evidence="16" type="ORF">B0H65DRAFT_496311</name>
</gene>
<dbReference type="EMBL" id="JAUEPP010000005">
    <property type="protein sequence ID" value="KAK3342897.1"/>
    <property type="molecule type" value="Genomic_DNA"/>
</dbReference>
<sequence length="348" mass="39606">MTVWRIPFIPTCIIDMPCWRHLTPSNSLIRRELVTRGLRRIHTPTAFCNHQSGGGLRQLRSENPPTIRQVSWDILSTHLTTQLIRHTTHSLGHISQPLFRRNHSTITTKTPPKMSLPNPDNRPLLIGPPTGPEPPFPFRMEGKVISGFGRGSKDLGIPTANLPVDDENTWIRNIDSGVYFGWASLKLPASHPNSVLYQKPPTSEPVMEPITQQQNQQKEGGESAQEEKLQDQQTGQWQIYPMVMSIGYNPFYKNTVRSAEVHVLEKFGADFYGVEMRLLVMGFIRNEKDYSGLEALIADIEFDCEVARHSLARKGWRVRDLGVKEGEEEGELDGRRLNEGRWVRAEKK</sequence>
<comment type="function">
    <text evidence="1">Catalyzes the phosphorylation of riboflavin (vitamin B2) to form flavin mononucleotide (FMN) coenzyme.</text>
</comment>
<dbReference type="InterPro" id="IPR023468">
    <property type="entry name" value="Riboflavin_kinase"/>
</dbReference>
<dbReference type="PANTHER" id="PTHR22749">
    <property type="entry name" value="RIBOFLAVIN KINASE/FMN ADENYLYLTRANSFERASE"/>
    <property type="match status" value="1"/>
</dbReference>
<dbReference type="RefSeq" id="XP_062680690.1">
    <property type="nucleotide sequence ID" value="XM_062827796.1"/>
</dbReference>
<evidence type="ECO:0000259" key="15">
    <source>
        <dbReference type="SMART" id="SM00904"/>
    </source>
</evidence>
<dbReference type="GO" id="GO:0005524">
    <property type="term" value="F:ATP binding"/>
    <property type="evidence" value="ECO:0007669"/>
    <property type="project" value="UniProtKB-KW"/>
</dbReference>
<feature type="compositionally biased region" description="Basic and acidic residues" evidence="14">
    <location>
        <begin position="219"/>
        <end position="230"/>
    </location>
</feature>
<keyword evidence="11" id="KW-0067">ATP-binding</keyword>
<dbReference type="PANTHER" id="PTHR22749:SF6">
    <property type="entry name" value="RIBOFLAVIN KINASE"/>
    <property type="match status" value="1"/>
</dbReference>
<dbReference type="EC" id="2.7.1.26" evidence="4"/>
<name>A0AAE0MRZ7_9PEZI</name>
<keyword evidence="6" id="KW-0285">Flavoprotein</keyword>
<dbReference type="SMART" id="SM00904">
    <property type="entry name" value="Flavokinase"/>
    <property type="match status" value="1"/>
</dbReference>
<comment type="pathway">
    <text evidence="2">Cofactor biosynthesis; FMN biosynthesis; FMN from riboflavin (ATP route): step 1/1.</text>
</comment>
<evidence type="ECO:0000256" key="9">
    <source>
        <dbReference type="ARBA" id="ARBA00022741"/>
    </source>
</evidence>
<dbReference type="SUPFAM" id="SSF82114">
    <property type="entry name" value="Riboflavin kinase-like"/>
    <property type="match status" value="1"/>
</dbReference>
<reference evidence="16" key="1">
    <citation type="journal article" date="2023" name="Mol. Phylogenet. Evol.">
        <title>Genome-scale phylogeny and comparative genomics of the fungal order Sordariales.</title>
        <authorList>
            <person name="Hensen N."/>
            <person name="Bonometti L."/>
            <person name="Westerberg I."/>
            <person name="Brannstrom I.O."/>
            <person name="Guillou S."/>
            <person name="Cros-Aarteil S."/>
            <person name="Calhoun S."/>
            <person name="Haridas S."/>
            <person name="Kuo A."/>
            <person name="Mondo S."/>
            <person name="Pangilinan J."/>
            <person name="Riley R."/>
            <person name="LaButti K."/>
            <person name="Andreopoulos B."/>
            <person name="Lipzen A."/>
            <person name="Chen C."/>
            <person name="Yan M."/>
            <person name="Daum C."/>
            <person name="Ng V."/>
            <person name="Clum A."/>
            <person name="Steindorff A."/>
            <person name="Ohm R.A."/>
            <person name="Martin F."/>
            <person name="Silar P."/>
            <person name="Natvig D.O."/>
            <person name="Lalanne C."/>
            <person name="Gautier V."/>
            <person name="Ament-Velasquez S.L."/>
            <person name="Kruys A."/>
            <person name="Hutchinson M.I."/>
            <person name="Powell A.J."/>
            <person name="Barry K."/>
            <person name="Miller A.N."/>
            <person name="Grigoriev I.V."/>
            <person name="Debuchy R."/>
            <person name="Gladieux P."/>
            <person name="Hiltunen Thoren M."/>
            <person name="Johannesson H."/>
        </authorList>
    </citation>
    <scope>NUCLEOTIDE SEQUENCE</scope>
    <source>
        <strain evidence="16">CBS 560.94</strain>
    </source>
</reference>
<evidence type="ECO:0000256" key="10">
    <source>
        <dbReference type="ARBA" id="ARBA00022777"/>
    </source>
</evidence>
<keyword evidence="8" id="KW-0808">Transferase</keyword>
<evidence type="ECO:0000256" key="14">
    <source>
        <dbReference type="SAM" id="MobiDB-lite"/>
    </source>
</evidence>
<dbReference type="Proteomes" id="UP001278500">
    <property type="component" value="Unassembled WGS sequence"/>
</dbReference>
<reference evidence="16" key="2">
    <citation type="submission" date="2023-06" db="EMBL/GenBank/DDBJ databases">
        <authorList>
            <consortium name="Lawrence Berkeley National Laboratory"/>
            <person name="Haridas S."/>
            <person name="Hensen N."/>
            <person name="Bonometti L."/>
            <person name="Westerberg I."/>
            <person name="Brannstrom I.O."/>
            <person name="Guillou S."/>
            <person name="Cros-Aarteil S."/>
            <person name="Calhoun S."/>
            <person name="Kuo A."/>
            <person name="Mondo S."/>
            <person name="Pangilinan J."/>
            <person name="Riley R."/>
            <person name="Labutti K."/>
            <person name="Andreopoulos B."/>
            <person name="Lipzen A."/>
            <person name="Chen C."/>
            <person name="Yanf M."/>
            <person name="Daum C."/>
            <person name="Ng V."/>
            <person name="Clum A."/>
            <person name="Steindorff A."/>
            <person name="Ohm R."/>
            <person name="Martin F."/>
            <person name="Silar P."/>
            <person name="Natvig D."/>
            <person name="Lalanne C."/>
            <person name="Gautier V."/>
            <person name="Ament-Velasquez S.L."/>
            <person name="Kruys A."/>
            <person name="Hutchinson M.I."/>
            <person name="Powell A.J."/>
            <person name="Barry K."/>
            <person name="Miller A.N."/>
            <person name="Grigoriev I.V."/>
            <person name="Debuchy R."/>
            <person name="Gladieux P."/>
            <person name="Thoren M.H."/>
            <person name="Johannesson H."/>
        </authorList>
    </citation>
    <scope>NUCLEOTIDE SEQUENCE</scope>
    <source>
        <strain evidence="16">CBS 560.94</strain>
    </source>
</reference>
<dbReference type="GO" id="GO:0009231">
    <property type="term" value="P:riboflavin biosynthetic process"/>
    <property type="evidence" value="ECO:0007669"/>
    <property type="project" value="InterPro"/>
</dbReference>